<dbReference type="GO" id="GO:0046677">
    <property type="term" value="P:response to antibiotic"/>
    <property type="evidence" value="ECO:0007669"/>
    <property type="project" value="UniProtKB-KW"/>
</dbReference>
<keyword evidence="9" id="KW-1185">Reference proteome</keyword>
<dbReference type="PIRSF" id="PIRSF006648">
    <property type="entry name" value="DrrB"/>
    <property type="match status" value="1"/>
</dbReference>
<comment type="subcellular location">
    <subcellularLocation>
        <location evidence="6">Cell membrane</location>
        <topology evidence="6">Multi-pass membrane protein</topology>
    </subcellularLocation>
    <subcellularLocation>
        <location evidence="1">Membrane</location>
        <topology evidence="1">Multi-pass membrane protein</topology>
    </subcellularLocation>
</comment>
<keyword evidence="2 6" id="KW-0812">Transmembrane</keyword>
<feature type="transmembrane region" description="Helical" evidence="6">
    <location>
        <begin position="244"/>
        <end position="266"/>
    </location>
</feature>
<dbReference type="Proteomes" id="UP000501240">
    <property type="component" value="Chromosome"/>
</dbReference>
<evidence type="ECO:0000256" key="4">
    <source>
        <dbReference type="ARBA" id="ARBA00023136"/>
    </source>
</evidence>
<reference evidence="8 9" key="1">
    <citation type="submission" date="2020-05" db="EMBL/GenBank/DDBJ databases">
        <title>Actinomadura verrucosospora NRRL-B18236 (PFL_A860) Genome sequencing and assembly.</title>
        <authorList>
            <person name="Samborskyy M."/>
        </authorList>
    </citation>
    <scope>NUCLEOTIDE SEQUENCE [LARGE SCALE GENOMIC DNA]</scope>
    <source>
        <strain evidence="8 9">NRRL:B18236</strain>
    </source>
</reference>
<protein>
    <recommendedName>
        <fullName evidence="6">Transport permease protein</fullName>
    </recommendedName>
</protein>
<evidence type="ECO:0000313" key="8">
    <source>
        <dbReference type="EMBL" id="QKG19941.1"/>
    </source>
</evidence>
<evidence type="ECO:0000313" key="9">
    <source>
        <dbReference type="Proteomes" id="UP000501240"/>
    </source>
</evidence>
<proteinExistence type="inferred from homology"/>
<dbReference type="EMBL" id="CP053892">
    <property type="protein sequence ID" value="QKG19941.1"/>
    <property type="molecule type" value="Genomic_DNA"/>
</dbReference>
<evidence type="ECO:0000256" key="1">
    <source>
        <dbReference type="ARBA" id="ARBA00004141"/>
    </source>
</evidence>
<keyword evidence="6" id="KW-1003">Cell membrane</keyword>
<dbReference type="RefSeq" id="WP_173094351.1">
    <property type="nucleotide sequence ID" value="NZ_CP053892.1"/>
</dbReference>
<evidence type="ECO:0000256" key="5">
    <source>
        <dbReference type="ARBA" id="ARBA00023251"/>
    </source>
</evidence>
<feature type="transmembrane region" description="Helical" evidence="6">
    <location>
        <begin position="118"/>
        <end position="145"/>
    </location>
</feature>
<evidence type="ECO:0000256" key="6">
    <source>
        <dbReference type="RuleBase" id="RU361157"/>
    </source>
</evidence>
<accession>A0A7D3ZHT7</accession>
<name>A0A7D3ZHT7_ACTVE</name>
<dbReference type="Pfam" id="PF01061">
    <property type="entry name" value="ABC2_membrane"/>
    <property type="match status" value="1"/>
</dbReference>
<dbReference type="PROSITE" id="PS51012">
    <property type="entry name" value="ABC_TM2"/>
    <property type="match status" value="1"/>
</dbReference>
<dbReference type="GO" id="GO:0140359">
    <property type="term" value="F:ABC-type transporter activity"/>
    <property type="evidence" value="ECO:0007669"/>
    <property type="project" value="InterPro"/>
</dbReference>
<comment type="similarity">
    <text evidence="6">Belongs to the ABC-2 integral membrane protein family.</text>
</comment>
<keyword evidence="5" id="KW-0046">Antibiotic resistance</keyword>
<dbReference type="PANTHER" id="PTHR43229">
    <property type="entry name" value="NODULATION PROTEIN J"/>
    <property type="match status" value="1"/>
</dbReference>
<feature type="transmembrane region" description="Helical" evidence="6">
    <location>
        <begin position="41"/>
        <end position="61"/>
    </location>
</feature>
<gene>
    <name evidence="8" type="ORF">ACTIVE_1577</name>
</gene>
<dbReference type="AlphaFoldDB" id="A0A7D3ZHT7"/>
<keyword evidence="6" id="KW-0813">Transport</keyword>
<feature type="transmembrane region" description="Helical" evidence="6">
    <location>
        <begin position="157"/>
        <end position="181"/>
    </location>
</feature>
<feature type="domain" description="ABC transmembrane type-2" evidence="7">
    <location>
        <begin position="41"/>
        <end position="269"/>
    </location>
</feature>
<evidence type="ECO:0000259" key="7">
    <source>
        <dbReference type="PROSITE" id="PS51012"/>
    </source>
</evidence>
<feature type="transmembrane region" description="Helical" evidence="6">
    <location>
        <begin position="73"/>
        <end position="97"/>
    </location>
</feature>
<keyword evidence="3 6" id="KW-1133">Transmembrane helix</keyword>
<dbReference type="InterPro" id="IPR000412">
    <property type="entry name" value="ABC_2_transport"/>
</dbReference>
<dbReference type="InterPro" id="IPR051784">
    <property type="entry name" value="Nod_factor_ABC_transporter"/>
</dbReference>
<organism evidence="8 9">
    <name type="scientific">Actinomadura verrucosospora</name>
    <dbReference type="NCBI Taxonomy" id="46165"/>
    <lineage>
        <taxon>Bacteria</taxon>
        <taxon>Bacillati</taxon>
        <taxon>Actinomycetota</taxon>
        <taxon>Actinomycetes</taxon>
        <taxon>Streptosporangiales</taxon>
        <taxon>Thermomonosporaceae</taxon>
        <taxon>Actinomadura</taxon>
    </lineage>
</organism>
<keyword evidence="4 6" id="KW-0472">Membrane</keyword>
<dbReference type="InterPro" id="IPR013525">
    <property type="entry name" value="ABC2_TM"/>
</dbReference>
<dbReference type="InterPro" id="IPR047817">
    <property type="entry name" value="ABC2_TM_bact-type"/>
</dbReference>
<dbReference type="PANTHER" id="PTHR43229:SF2">
    <property type="entry name" value="NODULATION PROTEIN J"/>
    <property type="match status" value="1"/>
</dbReference>
<evidence type="ECO:0000256" key="2">
    <source>
        <dbReference type="ARBA" id="ARBA00022692"/>
    </source>
</evidence>
<feature type="transmembrane region" description="Helical" evidence="6">
    <location>
        <begin position="190"/>
        <end position="208"/>
    </location>
</feature>
<dbReference type="GO" id="GO:0043190">
    <property type="term" value="C:ATP-binding cassette (ABC) transporter complex"/>
    <property type="evidence" value="ECO:0007669"/>
    <property type="project" value="InterPro"/>
</dbReference>
<evidence type="ECO:0000256" key="3">
    <source>
        <dbReference type="ARBA" id="ARBA00022989"/>
    </source>
</evidence>
<sequence>MTATIDQATTIVAPARRPFGLVRHSLLLAGRSLTKNRRNPGLLSDALFVPIIFLLLFVYLFGGAVSGSTHRYLQYIFPGVLVMTAILVGMLATGLSINTDIKKGVFDRFRSLPIGRSAPLAGSVLGDLIRYAVAVVVLFATGYLLGFRVETGPVRALGAAALAVTLGFCMSWITVLIGVLIREEVIVQSVAFLGIFPLAFGTSMVVPVRTLPGWLRAWVKVNPVSHAVDACRGLLIGGPVAHQAMLTLVWSAVFLVVFAPLAVAAYRRRS</sequence>